<evidence type="ECO:0000313" key="2">
    <source>
        <dbReference type="Proteomes" id="UP000077726"/>
    </source>
</evidence>
<organism evidence="1 2">
    <name type="scientific">Eikenella halliae</name>
    <dbReference type="NCBI Taxonomy" id="1795832"/>
    <lineage>
        <taxon>Bacteria</taxon>
        <taxon>Pseudomonadati</taxon>
        <taxon>Pseudomonadota</taxon>
        <taxon>Betaproteobacteria</taxon>
        <taxon>Neisseriales</taxon>
        <taxon>Neisseriaceae</taxon>
        <taxon>Eikenella</taxon>
    </lineage>
</organism>
<sequence length="113" mass="12526">MLPLVMLTLTLAACGGGSGGKLPESCVRAMEAYAPLADNPDFSDYPMRIWLQDANGNVKSATEAWNKKVEADYEAIEKMMGGKSAELEIERQAQQCSRWLERLEQYKNQAAPK</sequence>
<dbReference type="Proteomes" id="UP000077726">
    <property type="component" value="Unassembled WGS sequence"/>
</dbReference>
<name>A0A1B6W0A5_9NEIS</name>
<dbReference type="AlphaFoldDB" id="A0A1B6W0A5"/>
<protein>
    <submittedName>
        <fullName evidence="1">Uncharacterized protein</fullName>
    </submittedName>
</protein>
<dbReference type="EMBL" id="LXSQ01000007">
    <property type="protein sequence ID" value="OAM44058.1"/>
    <property type="molecule type" value="Genomic_DNA"/>
</dbReference>
<keyword evidence="2" id="KW-1185">Reference proteome</keyword>
<reference evidence="2" key="1">
    <citation type="submission" date="2016-05" db="EMBL/GenBank/DDBJ databases">
        <title>Draft genome of Corynebacterium afermentans subsp. afermentans LCDC 88199T.</title>
        <authorList>
            <person name="Bernier A.-M."/>
            <person name="Bernard K."/>
        </authorList>
    </citation>
    <scope>NUCLEOTIDE SEQUENCE [LARGE SCALE GENOMIC DNA]</scope>
    <source>
        <strain evidence="2">NML130454</strain>
    </source>
</reference>
<gene>
    <name evidence="1" type="ORF">A7Q00_02215</name>
</gene>
<evidence type="ECO:0000313" key="1">
    <source>
        <dbReference type="EMBL" id="OAM44058.1"/>
    </source>
</evidence>
<accession>A0A1B6W0A5</accession>
<dbReference type="RefSeq" id="WP_064089024.1">
    <property type="nucleotide sequence ID" value="NZ_LXSQ01000007.1"/>
</dbReference>
<comment type="caution">
    <text evidence="1">The sequence shown here is derived from an EMBL/GenBank/DDBJ whole genome shotgun (WGS) entry which is preliminary data.</text>
</comment>
<dbReference type="OrthoDB" id="9839128at2"/>
<proteinExistence type="predicted"/>